<protein>
    <submittedName>
        <fullName evidence="3">Esterase-like activity of phytase family protein</fullName>
    </submittedName>
</protein>
<feature type="domain" description="Choice-of-anchor I" evidence="2">
    <location>
        <begin position="62"/>
        <end position="324"/>
    </location>
</feature>
<dbReference type="InterPro" id="IPR055188">
    <property type="entry name" value="Choice_anch_I"/>
</dbReference>
<reference evidence="3" key="2">
    <citation type="journal article" date="2022" name="Microbiol. Resour. Announc.">
        <title>Metagenome Sequencing to Explore Phylogenomics of Terrestrial Cyanobacteria.</title>
        <authorList>
            <person name="Ward R.D."/>
            <person name="Stajich J.E."/>
            <person name="Johansen J.R."/>
            <person name="Huntemann M."/>
            <person name="Clum A."/>
            <person name="Foster B."/>
            <person name="Foster B."/>
            <person name="Roux S."/>
            <person name="Palaniappan K."/>
            <person name="Varghese N."/>
            <person name="Mukherjee S."/>
            <person name="Reddy T.B.K."/>
            <person name="Daum C."/>
            <person name="Copeland A."/>
            <person name="Chen I.A."/>
            <person name="Ivanova N.N."/>
            <person name="Kyrpides N.C."/>
            <person name="Shapiro N."/>
            <person name="Eloe-Fadrosh E.A."/>
            <person name="Pietrasiak N."/>
        </authorList>
    </citation>
    <scope>NUCLEOTIDE SEQUENCE</scope>
    <source>
        <strain evidence="3">CPER-KK1</strain>
    </source>
</reference>
<reference evidence="3" key="1">
    <citation type="submission" date="2021-05" db="EMBL/GenBank/DDBJ databases">
        <authorList>
            <person name="Pietrasiak N."/>
            <person name="Ward R."/>
            <person name="Stajich J.E."/>
            <person name="Kurbessoian T."/>
        </authorList>
    </citation>
    <scope>NUCLEOTIDE SEQUENCE</scope>
    <source>
        <strain evidence="3">CPER-KK1</strain>
    </source>
</reference>
<evidence type="ECO:0000259" key="1">
    <source>
        <dbReference type="Pfam" id="PF13449"/>
    </source>
</evidence>
<comment type="caution">
    <text evidence="3">The sequence shown here is derived from an EMBL/GenBank/DDBJ whole genome shotgun (WGS) entry which is preliminary data.</text>
</comment>
<feature type="domain" description="Phytase-like" evidence="1">
    <location>
        <begin position="474"/>
        <end position="731"/>
    </location>
</feature>
<dbReference type="PANTHER" id="PTHR46928">
    <property type="entry name" value="MESENCHYME-SPECIFIC CELL SURFACE GLYCOPROTEIN"/>
    <property type="match status" value="1"/>
</dbReference>
<dbReference type="PANTHER" id="PTHR46928:SF1">
    <property type="entry name" value="MESENCHYME-SPECIFIC CELL SURFACE GLYCOPROTEIN"/>
    <property type="match status" value="1"/>
</dbReference>
<name>A0A951PNS2_9CYAN</name>
<accession>A0A951PNS2</accession>
<evidence type="ECO:0000313" key="4">
    <source>
        <dbReference type="Proteomes" id="UP000753908"/>
    </source>
</evidence>
<dbReference type="SUPFAM" id="SSF101898">
    <property type="entry name" value="NHL repeat"/>
    <property type="match status" value="1"/>
</dbReference>
<dbReference type="Proteomes" id="UP000753908">
    <property type="component" value="Unassembled WGS sequence"/>
</dbReference>
<dbReference type="EMBL" id="JAHHIF010000040">
    <property type="protein sequence ID" value="MBW4547390.1"/>
    <property type="molecule type" value="Genomic_DNA"/>
</dbReference>
<dbReference type="InterPro" id="IPR015943">
    <property type="entry name" value="WD40/YVTN_repeat-like_dom_sf"/>
</dbReference>
<organism evidence="3 4">
    <name type="scientific">Symplocastrum torsivum CPER-KK1</name>
    <dbReference type="NCBI Taxonomy" id="450513"/>
    <lineage>
        <taxon>Bacteria</taxon>
        <taxon>Bacillati</taxon>
        <taxon>Cyanobacteriota</taxon>
        <taxon>Cyanophyceae</taxon>
        <taxon>Oscillatoriophycideae</taxon>
        <taxon>Oscillatoriales</taxon>
        <taxon>Microcoleaceae</taxon>
        <taxon>Symplocastrum</taxon>
    </lineage>
</organism>
<gene>
    <name evidence="3" type="ORF">KME25_23560</name>
</gene>
<dbReference type="SUPFAM" id="SSF50969">
    <property type="entry name" value="YVTN repeat-like/Quinoprotein amine dehydrogenase"/>
    <property type="match status" value="1"/>
</dbReference>
<dbReference type="InterPro" id="IPR011044">
    <property type="entry name" value="Quino_amine_DH_bsu"/>
</dbReference>
<dbReference type="InterPro" id="IPR052956">
    <property type="entry name" value="Mesenchyme-surface_protein"/>
</dbReference>
<sequence>MRSQLMNLASYFRRKYRFMARFSLPFLISSSIFFATCLLGNATANSAPIRSFAPVNRYVVGGAVAEIISASPDGNTLAFTNAGDQKIGFVDITDLKNPQPLGTVDVAELGEPTSVAITPDGRYAVAAVLNLIDEKTQSITDQKPGTLVFIDLKTRTIAGQLLLPGIGPDSVAITPDGKKVIVAIEDEEDVENLPGQRPGAINVVTINYSNPSQSKVTNVPLNLNGVAGVNYVEDVQPEYVAISRDGKTAAVTLQENNAIAILDIPSEKVTRIFSAGTSKHEKADLEANGDIRLNQAFEGRREPDSIAFTADGNYLVIANEGDTDQESFGDGIYSGGRGWSILDLEGNVIYDSGSSIEELAVRMGQYPDNRSDKRGIEVEGATVAKFGEQEFAFVASERGSFVVAYDISDVKNPKFVGFMPTGMSPEGVLAIPKRNLLLTANEGDGTIDIFQAETTVANPYTEQQPLVMSESQETPFSALSGLQPVPGSRQLYAVPDSAITPSRIFTFNLDGSKAFVSRAMMITKDGKPMSYDLEGITLNPAGGFWLVSEGDDREGQQKPNLLLKVSDRGTVEEEIPLPQEAAAIVTRFGFEGVTTNADGSKVYVAVQREMKDDPKNQVRIGEYDIASKTWNFYFYPLDTDNVDGWVGLSEIVRDTDGSFLVVERDNQGGANGAANARVKRVYRFSLNGVQPGGTLQKTRVIDLFADHNWLEEKVEGMAATETGYWIVSDNDGGQMYTRLLFVPR</sequence>
<evidence type="ECO:0000259" key="2">
    <source>
        <dbReference type="Pfam" id="PF22494"/>
    </source>
</evidence>
<dbReference type="AlphaFoldDB" id="A0A951PNS2"/>
<dbReference type="Pfam" id="PF13449">
    <property type="entry name" value="Phytase-like"/>
    <property type="match status" value="1"/>
</dbReference>
<evidence type="ECO:0000313" key="3">
    <source>
        <dbReference type="EMBL" id="MBW4547390.1"/>
    </source>
</evidence>
<dbReference type="InterPro" id="IPR027372">
    <property type="entry name" value="Phytase-like_dom"/>
</dbReference>
<proteinExistence type="predicted"/>
<dbReference type="Gene3D" id="2.130.10.10">
    <property type="entry name" value="YVTN repeat-like/Quinoprotein amine dehydrogenase"/>
    <property type="match status" value="3"/>
</dbReference>
<dbReference type="Pfam" id="PF22494">
    <property type="entry name" value="choice_anch_I"/>
    <property type="match status" value="1"/>
</dbReference>